<dbReference type="RefSeq" id="WP_305976793.1">
    <property type="nucleotide sequence ID" value="NZ_JAPJDZ010000050.1"/>
</dbReference>
<dbReference type="PANTHER" id="PTHR32063:SF33">
    <property type="entry name" value="RND SUPERFAMILY EFFLUX PUMP PERMEASE COMPONENT"/>
    <property type="match status" value="1"/>
</dbReference>
<reference evidence="2 3" key="1">
    <citation type="submission" date="2022-11" db="EMBL/GenBank/DDBJ databases">
        <title>Viruses from the air-sea interface of a natural surface slick.</title>
        <authorList>
            <person name="Rahlff J."/>
            <person name="Holmfeldt K."/>
        </authorList>
    </citation>
    <scope>NUCLEOTIDE SEQUENCE [LARGE SCALE GENOMIC DNA]</scope>
    <source>
        <strain evidence="2 3">SMS4</strain>
    </source>
</reference>
<feature type="transmembrane region" description="Helical" evidence="1">
    <location>
        <begin position="895"/>
        <end position="916"/>
    </location>
</feature>
<feature type="transmembrane region" description="Helical" evidence="1">
    <location>
        <begin position="869"/>
        <end position="889"/>
    </location>
</feature>
<dbReference type="PANTHER" id="PTHR32063">
    <property type="match status" value="1"/>
</dbReference>
<comment type="caution">
    <text evidence="2">The sequence shown here is derived from an EMBL/GenBank/DDBJ whole genome shotgun (WGS) entry which is preliminary data.</text>
</comment>
<name>A0ABT9I248_9GAMM</name>
<gene>
    <name evidence="2" type="ORF">ORJ04_16000</name>
</gene>
<feature type="transmembrane region" description="Helical" evidence="1">
    <location>
        <begin position="20"/>
        <end position="36"/>
    </location>
</feature>
<evidence type="ECO:0000313" key="2">
    <source>
        <dbReference type="EMBL" id="MDP5137459.1"/>
    </source>
</evidence>
<feature type="transmembrane region" description="Helical" evidence="1">
    <location>
        <begin position="390"/>
        <end position="411"/>
    </location>
</feature>
<dbReference type="Gene3D" id="3.30.70.1320">
    <property type="entry name" value="Multidrug efflux transporter AcrB pore domain like"/>
    <property type="match status" value="1"/>
</dbReference>
<organism evidence="2 3">
    <name type="scientific">Rheinheimera baltica</name>
    <dbReference type="NCBI Taxonomy" id="67576"/>
    <lineage>
        <taxon>Bacteria</taxon>
        <taxon>Pseudomonadati</taxon>
        <taxon>Pseudomonadota</taxon>
        <taxon>Gammaproteobacteria</taxon>
        <taxon>Chromatiales</taxon>
        <taxon>Chromatiaceae</taxon>
        <taxon>Rheinheimera</taxon>
    </lineage>
</organism>
<keyword evidence="1" id="KW-0472">Membrane</keyword>
<evidence type="ECO:0000256" key="1">
    <source>
        <dbReference type="SAM" id="Phobius"/>
    </source>
</evidence>
<dbReference type="Proteomes" id="UP001231109">
    <property type="component" value="Unassembled WGS sequence"/>
</dbReference>
<dbReference type="Gene3D" id="3.30.2090.10">
    <property type="entry name" value="Multidrug efflux transporter AcrB TolC docking domain, DN and DC subdomains"/>
    <property type="match status" value="2"/>
</dbReference>
<feature type="transmembrane region" description="Helical" evidence="1">
    <location>
        <begin position="335"/>
        <end position="353"/>
    </location>
</feature>
<keyword evidence="1" id="KW-0812">Transmembrane</keyword>
<dbReference type="PRINTS" id="PR00702">
    <property type="entry name" value="ACRIFLAVINRP"/>
</dbReference>
<feature type="transmembrane region" description="Helical" evidence="1">
    <location>
        <begin position="526"/>
        <end position="545"/>
    </location>
</feature>
<dbReference type="SUPFAM" id="SSF82714">
    <property type="entry name" value="Multidrug efflux transporter AcrB TolC docking domain, DN and DC subdomains"/>
    <property type="match status" value="2"/>
</dbReference>
<dbReference type="SUPFAM" id="SSF82866">
    <property type="entry name" value="Multidrug efflux transporter AcrB transmembrane domain"/>
    <property type="match status" value="2"/>
</dbReference>
<protein>
    <submittedName>
        <fullName evidence="2">Efflux RND transporter permease subunit</fullName>
    </submittedName>
</protein>
<feature type="transmembrane region" description="Helical" evidence="1">
    <location>
        <begin position="967"/>
        <end position="987"/>
    </location>
</feature>
<keyword evidence="1" id="KW-1133">Transmembrane helix</keyword>
<sequence length="1028" mass="110095">MNSNHPQTGIIAWFAQNPVAANLLMFALLFGGILVIKNTKSEVFPEIDPRTISITVEYPGATPQEVEDGITRRIEDAVMGLEGIDRVTSAASEGMGTVTLEVSDFIDKRSVKEEVQAAVERLKNFPPEDANEPRVTIVESVSPVMKLIVSGDVGESKLKQTAEQLRRDLLADEEISMVTLQGARDYEIAIEVSQDVLTAYGLKLEQVAAAVRASSVNLSLGTVHTSSGDILLRTNAEAKTIDALADIIVLSDSSSQTVRLGDIAEITDSFVEQPLKNTYNSKAAVFLQVDRAQDEDSFEVKQAVAEKLASYSLPAGVSVTSSMDTTEVVGDRVNLLVRNAIMGLALVFVFLALTLDLRLAVWTSIGIPSAFLGGFILFGQFTTINMTSLLGLIVVLGIVVDDAIVVGENIHEQQTRHGSGILSAINGARGVFIPVLVGVTTSMVAFGSLLQSSGIIGQLLQPVALVVLAVLFVSLVEAFLILPGHLAHGGDWSTGPMLQVKNAVGNGLNRVRDTVFVPLASLSVRFPYVVIAVAFSLLLVTAGVLSGGHIRFIFFPTVEGDEIKVSLEMPAGTPYAQTEYAMQRVINALDTAVSEQGSGLYRSLSVTVGGRLSSNFGSSGTEQRSEIANATLELSPAGARELTSAEIERRWRDAIGQIPGVKSLTFESSGISSGADISYNLSHPNDELLVAASSQLAKDIEAITGVGDIESTGQPGKRQIEFSLTAAGAAAGLTVDDLSRSIRRAYFGEEVQRFQRDGEEVEVFIRFPKTQRDSLVSLARMKIPTKNGGEIALGTAASIRETRSFVTIDRVDGQRVITISADVDETITTPNVVNELLQAGALAKLKSDFPGISVTSEGQARSQKEEMAVLLQNFLIAMLIIYALIASVLKSYLQPLIIMAIIPFGLVGAVVGHMLLGFDLSFLSLFGVVALSGVIINDSIVLIDYFNELEQAGGDRLHNIVEAVRRRFRPILITTLTTFIGLVPMIAETSIQAQFLIPMALSIAFGILFSSVLILVLVPACISLAKRY</sequence>
<dbReference type="SUPFAM" id="SSF82693">
    <property type="entry name" value="Multidrug efflux transporter AcrB pore domain, PN1, PN2, PC1 and PC2 subdomains"/>
    <property type="match status" value="2"/>
</dbReference>
<feature type="transmembrane region" description="Helical" evidence="1">
    <location>
        <begin position="359"/>
        <end position="378"/>
    </location>
</feature>
<feature type="transmembrane region" description="Helical" evidence="1">
    <location>
        <begin position="999"/>
        <end position="1025"/>
    </location>
</feature>
<proteinExistence type="predicted"/>
<dbReference type="InterPro" id="IPR027463">
    <property type="entry name" value="AcrB_DN_DC_subdom"/>
</dbReference>
<keyword evidence="3" id="KW-1185">Reference proteome</keyword>
<feature type="transmembrane region" description="Helical" evidence="1">
    <location>
        <begin position="431"/>
        <end position="450"/>
    </location>
</feature>
<dbReference type="Pfam" id="PF00873">
    <property type="entry name" value="ACR_tran"/>
    <property type="match status" value="1"/>
</dbReference>
<dbReference type="InterPro" id="IPR001036">
    <property type="entry name" value="Acrflvin-R"/>
</dbReference>
<dbReference type="Gene3D" id="3.30.70.1440">
    <property type="entry name" value="Multidrug efflux transporter AcrB pore domain"/>
    <property type="match status" value="1"/>
</dbReference>
<dbReference type="Gene3D" id="1.20.1640.10">
    <property type="entry name" value="Multidrug efflux transporter AcrB transmembrane domain"/>
    <property type="match status" value="2"/>
</dbReference>
<dbReference type="EMBL" id="JAPJDZ010000050">
    <property type="protein sequence ID" value="MDP5137459.1"/>
    <property type="molecule type" value="Genomic_DNA"/>
</dbReference>
<dbReference type="Gene3D" id="3.30.70.1430">
    <property type="entry name" value="Multidrug efflux transporter AcrB pore domain"/>
    <property type="match status" value="2"/>
</dbReference>
<feature type="transmembrane region" description="Helical" evidence="1">
    <location>
        <begin position="462"/>
        <end position="482"/>
    </location>
</feature>
<evidence type="ECO:0000313" key="3">
    <source>
        <dbReference type="Proteomes" id="UP001231109"/>
    </source>
</evidence>
<accession>A0ABT9I248</accession>